<protein>
    <recommendedName>
        <fullName evidence="3">Phage tail protein</fullName>
    </recommendedName>
</protein>
<dbReference type="AlphaFoldDB" id="A0A223AR11"/>
<sequence>MIFLKFIRDDGAIMNIGDGAEDYELLSKAGTSNVEVEHYYDAKGSGYGDWHSGERVKGRTLKYKITSHTGITASRRFMEFFFNVLHKFRVESYFNGREVCLDAELLTPKHTEDLYSHEEVEITFYAADPYWKSLDDTVRNFYTQSALWHYPYAFIEPNQNLPANAYTVFERINVNKTVYVYNDGDAPALFTITIHGAVDNPEVKINDALIKYNGTVGSGESLYIDSENGVYQLDGKNVLKDMIVLGEPMLKTGDNVLVSNKEMFGTVNYHKLYNGDM</sequence>
<evidence type="ECO:0000313" key="1">
    <source>
        <dbReference type="EMBL" id="ASS37418.1"/>
    </source>
</evidence>
<dbReference type="RefSeq" id="WP_094233645.1">
    <property type="nucleotide sequence ID" value="NZ_CP016199.1"/>
</dbReference>
<dbReference type="OrthoDB" id="2079081at2"/>
<gene>
    <name evidence="1" type="ORF">AXF17_02335</name>
</gene>
<evidence type="ECO:0000313" key="2">
    <source>
        <dbReference type="Proteomes" id="UP000214689"/>
    </source>
</evidence>
<name>A0A223AR11_9FIRM</name>
<reference evidence="2" key="1">
    <citation type="submission" date="2016-05" db="EMBL/GenBank/DDBJ databases">
        <authorList>
            <person name="Holder M.E."/>
            <person name="Ajami N.J."/>
            <person name="Petrosino J.F."/>
        </authorList>
    </citation>
    <scope>NUCLEOTIDE SEQUENCE [LARGE SCALE GENOMIC DNA]</scope>
    <source>
        <strain evidence="2">ATCC 700696</strain>
    </source>
</reference>
<organism evidence="1 2">
    <name type="scientific">Mogibacterium pumilum</name>
    <dbReference type="NCBI Taxonomy" id="86332"/>
    <lineage>
        <taxon>Bacteria</taxon>
        <taxon>Bacillati</taxon>
        <taxon>Bacillota</taxon>
        <taxon>Clostridia</taxon>
        <taxon>Peptostreptococcales</taxon>
        <taxon>Anaerovoracaceae</taxon>
        <taxon>Mogibacterium</taxon>
    </lineage>
</organism>
<accession>A0A223AR11</accession>
<dbReference type="Proteomes" id="UP000214689">
    <property type="component" value="Chromosome"/>
</dbReference>
<dbReference type="EMBL" id="CP016199">
    <property type="protein sequence ID" value="ASS37418.1"/>
    <property type="molecule type" value="Genomic_DNA"/>
</dbReference>
<keyword evidence="2" id="KW-1185">Reference proteome</keyword>
<evidence type="ECO:0008006" key="3">
    <source>
        <dbReference type="Google" id="ProtNLM"/>
    </source>
</evidence>
<proteinExistence type="predicted"/>